<evidence type="ECO:0000259" key="2">
    <source>
        <dbReference type="PROSITE" id="PS50858"/>
    </source>
</evidence>
<dbReference type="PANTHER" id="PTHR16019:SF6">
    <property type="entry name" value="SYNAPSE-ASSOCIATED PROTEIN 1"/>
    <property type="match status" value="1"/>
</dbReference>
<dbReference type="OrthoDB" id="47923at2759"/>
<proteinExistence type="predicted"/>
<dbReference type="InterPro" id="IPR051494">
    <property type="entry name" value="BSD_domain-containing"/>
</dbReference>
<dbReference type="PROSITE" id="PS50858">
    <property type="entry name" value="BSD"/>
    <property type="match status" value="1"/>
</dbReference>
<gene>
    <name evidence="3" type="ORF">F8M41_016299</name>
</gene>
<evidence type="ECO:0000313" key="4">
    <source>
        <dbReference type="Proteomes" id="UP000439903"/>
    </source>
</evidence>
<feature type="compositionally biased region" description="Acidic residues" evidence="1">
    <location>
        <begin position="275"/>
        <end position="284"/>
    </location>
</feature>
<dbReference type="PANTHER" id="PTHR16019">
    <property type="entry name" value="SYNAPSE-ASSOCIATED PROTEIN"/>
    <property type="match status" value="1"/>
</dbReference>
<dbReference type="InterPro" id="IPR005607">
    <property type="entry name" value="BSD_dom"/>
</dbReference>
<reference evidence="3 4" key="1">
    <citation type="journal article" date="2019" name="Environ. Microbiol.">
        <title>At the nexus of three kingdoms: the genome of the mycorrhizal fungus Gigaspora margarita provides insights into plant, endobacterial and fungal interactions.</title>
        <authorList>
            <person name="Venice F."/>
            <person name="Ghignone S."/>
            <person name="Salvioli di Fossalunga A."/>
            <person name="Amselem J."/>
            <person name="Novero M."/>
            <person name="Xianan X."/>
            <person name="Sedzielewska Toro K."/>
            <person name="Morin E."/>
            <person name="Lipzen A."/>
            <person name="Grigoriev I.V."/>
            <person name="Henrissat B."/>
            <person name="Martin F.M."/>
            <person name="Bonfante P."/>
        </authorList>
    </citation>
    <scope>NUCLEOTIDE SEQUENCE [LARGE SCALE GENOMIC DNA]</scope>
    <source>
        <strain evidence="3 4">BEG34</strain>
    </source>
</reference>
<dbReference type="SMART" id="SM00751">
    <property type="entry name" value="BSD"/>
    <property type="match status" value="1"/>
</dbReference>
<name>A0A8H4B3D0_GIGMA</name>
<protein>
    <submittedName>
        <fullName evidence="3">Synapse-associated protein 1-like isoform x2</fullName>
    </submittedName>
</protein>
<evidence type="ECO:0000313" key="3">
    <source>
        <dbReference type="EMBL" id="KAF0556094.1"/>
    </source>
</evidence>
<dbReference type="AlphaFoldDB" id="A0A8H4B3D0"/>
<feature type="domain" description="BSD" evidence="2">
    <location>
        <begin position="147"/>
        <end position="201"/>
    </location>
</feature>
<dbReference type="Pfam" id="PF03909">
    <property type="entry name" value="BSD"/>
    <property type="match status" value="1"/>
</dbReference>
<dbReference type="Proteomes" id="UP000439903">
    <property type="component" value="Unassembled WGS sequence"/>
</dbReference>
<dbReference type="GO" id="GO:0038203">
    <property type="term" value="P:TORC2 signaling"/>
    <property type="evidence" value="ECO:0007669"/>
    <property type="project" value="TreeGrafter"/>
</dbReference>
<feature type="region of interest" description="Disordered" evidence="1">
    <location>
        <begin position="274"/>
        <end position="298"/>
    </location>
</feature>
<accession>A0A8H4B3D0</accession>
<dbReference type="Gene3D" id="1.10.3970.10">
    <property type="entry name" value="BSD domain"/>
    <property type="match status" value="1"/>
</dbReference>
<evidence type="ECO:0000256" key="1">
    <source>
        <dbReference type="SAM" id="MobiDB-lite"/>
    </source>
</evidence>
<keyword evidence="4" id="KW-1185">Reference proteome</keyword>
<organism evidence="3 4">
    <name type="scientific">Gigaspora margarita</name>
    <dbReference type="NCBI Taxonomy" id="4874"/>
    <lineage>
        <taxon>Eukaryota</taxon>
        <taxon>Fungi</taxon>
        <taxon>Fungi incertae sedis</taxon>
        <taxon>Mucoromycota</taxon>
        <taxon>Glomeromycotina</taxon>
        <taxon>Glomeromycetes</taxon>
        <taxon>Diversisporales</taxon>
        <taxon>Gigasporaceae</taxon>
        <taxon>Gigaspora</taxon>
    </lineage>
</organism>
<dbReference type="SUPFAM" id="SSF140383">
    <property type="entry name" value="BSD domain-like"/>
    <property type="match status" value="1"/>
</dbReference>
<feature type="compositionally biased region" description="Basic and acidic residues" evidence="1">
    <location>
        <begin position="232"/>
        <end position="247"/>
    </location>
</feature>
<dbReference type="GO" id="GO:0005634">
    <property type="term" value="C:nucleus"/>
    <property type="evidence" value="ECO:0007669"/>
    <property type="project" value="TreeGrafter"/>
</dbReference>
<dbReference type="InterPro" id="IPR035925">
    <property type="entry name" value="BSD_dom_sf"/>
</dbReference>
<dbReference type="EMBL" id="WTPW01000036">
    <property type="protein sequence ID" value="KAF0556094.1"/>
    <property type="molecule type" value="Genomic_DNA"/>
</dbReference>
<feature type="compositionally biased region" description="Basic and acidic residues" evidence="1">
    <location>
        <begin position="285"/>
        <end position="298"/>
    </location>
</feature>
<sequence length="298" mass="33991">MELPASIKNLELPDAVKNIELPNVVKNVPNVVMNVPTVMKNNVPNVVKNIQVPINLNTQMFSSFATSAFTSVATLTKSIQQKVEDTTKDMQQQHQEFIRQVKEETLEPKTGTEAVPPWIGLPNEEELKERILALSQDKRNFTIPPPENTNFQFDINIYSRTAMATLKVDSRLNQMRFDLVPKIVSEPIFWRNYFYRVSLIKQTALGSIDSMVLENEVFSKNSTEISESMPDNLEKKKEDKENNDLSNKEVLFDATKGEDAWEDFENDAALVGLDGDAEEPDNWEEQLKEQLEEHLSST</sequence>
<dbReference type="GO" id="GO:0005794">
    <property type="term" value="C:Golgi apparatus"/>
    <property type="evidence" value="ECO:0007669"/>
    <property type="project" value="TreeGrafter"/>
</dbReference>
<feature type="region of interest" description="Disordered" evidence="1">
    <location>
        <begin position="223"/>
        <end position="247"/>
    </location>
</feature>
<comment type="caution">
    <text evidence="3">The sequence shown here is derived from an EMBL/GenBank/DDBJ whole genome shotgun (WGS) entry which is preliminary data.</text>
</comment>